<dbReference type="Proteomes" id="UP001642260">
    <property type="component" value="Unassembled WGS sequence"/>
</dbReference>
<reference evidence="2 3" key="1">
    <citation type="submission" date="2022-03" db="EMBL/GenBank/DDBJ databases">
        <authorList>
            <person name="Macdonald S."/>
            <person name="Ahmed S."/>
            <person name="Newling K."/>
        </authorList>
    </citation>
    <scope>NUCLEOTIDE SEQUENCE [LARGE SCALE GENOMIC DNA]</scope>
</reference>
<gene>
    <name evidence="2" type="ORF">ERUC_LOCUS11953</name>
</gene>
<sequence>MRYQTEEEVRKDLDEATMLYLSCPDPTEAAARRQRVLLSDVNGQTEETTAAIMRAHGLPTDHMTIQTHKRHEEAEHARERVLQELHSAALQYMSSANPTEAAARRQRVTLGDAEGQTEDTAASILAAEEDQRRSLSPWERGIIPVSPPGIDFETAMQNVSCDELPEPEHNKDIERQKKGEEVNHQKVRNERKPLQKSRAKH</sequence>
<dbReference type="EMBL" id="CAKOAT010113044">
    <property type="protein sequence ID" value="CAH8330273.1"/>
    <property type="molecule type" value="Genomic_DNA"/>
</dbReference>
<feature type="compositionally biased region" description="Basic and acidic residues" evidence="1">
    <location>
        <begin position="166"/>
        <end position="193"/>
    </location>
</feature>
<evidence type="ECO:0000256" key="1">
    <source>
        <dbReference type="SAM" id="MobiDB-lite"/>
    </source>
</evidence>
<keyword evidence="3" id="KW-1185">Reference proteome</keyword>
<feature type="region of interest" description="Disordered" evidence="1">
    <location>
        <begin position="97"/>
        <end position="119"/>
    </location>
</feature>
<evidence type="ECO:0000313" key="3">
    <source>
        <dbReference type="Proteomes" id="UP001642260"/>
    </source>
</evidence>
<comment type="caution">
    <text evidence="2">The sequence shown here is derived from an EMBL/GenBank/DDBJ whole genome shotgun (WGS) entry which is preliminary data.</text>
</comment>
<proteinExistence type="predicted"/>
<evidence type="ECO:0000313" key="2">
    <source>
        <dbReference type="EMBL" id="CAH8330273.1"/>
    </source>
</evidence>
<dbReference type="AlphaFoldDB" id="A0ABC8JJJ0"/>
<name>A0ABC8JJJ0_ERUVS</name>
<organism evidence="2 3">
    <name type="scientific">Eruca vesicaria subsp. sativa</name>
    <name type="common">Garden rocket</name>
    <name type="synonym">Eruca sativa</name>
    <dbReference type="NCBI Taxonomy" id="29727"/>
    <lineage>
        <taxon>Eukaryota</taxon>
        <taxon>Viridiplantae</taxon>
        <taxon>Streptophyta</taxon>
        <taxon>Embryophyta</taxon>
        <taxon>Tracheophyta</taxon>
        <taxon>Spermatophyta</taxon>
        <taxon>Magnoliopsida</taxon>
        <taxon>eudicotyledons</taxon>
        <taxon>Gunneridae</taxon>
        <taxon>Pentapetalae</taxon>
        <taxon>rosids</taxon>
        <taxon>malvids</taxon>
        <taxon>Brassicales</taxon>
        <taxon>Brassicaceae</taxon>
        <taxon>Brassiceae</taxon>
        <taxon>Eruca</taxon>
    </lineage>
</organism>
<feature type="region of interest" description="Disordered" evidence="1">
    <location>
        <begin position="159"/>
        <end position="201"/>
    </location>
</feature>
<accession>A0ABC8JJJ0</accession>
<feature type="region of interest" description="Disordered" evidence="1">
    <location>
        <begin position="129"/>
        <end position="148"/>
    </location>
</feature>
<protein>
    <submittedName>
        <fullName evidence="2">Uncharacterized protein</fullName>
    </submittedName>
</protein>